<keyword evidence="1" id="KW-0812">Transmembrane</keyword>
<proteinExistence type="predicted"/>
<dbReference type="RefSeq" id="WP_316982254.1">
    <property type="nucleotide sequence ID" value="NZ_CP136521.1"/>
</dbReference>
<reference evidence="4" key="1">
    <citation type="submission" date="2024-06" db="EMBL/GenBank/DDBJ databases">
        <title>Hwangdonia haimaensis gen. nov., sp. nov., a member of the family Flavobacteriaceae isolated from the haima cold seep.</title>
        <authorList>
            <person name="Li J."/>
        </authorList>
    </citation>
    <scope>NUCLEOTIDE SEQUENCE [LARGE SCALE GENOMIC DNA]</scope>
    <source>
        <strain evidence="4">SCSIO 19198</strain>
    </source>
</reference>
<feature type="transmembrane region" description="Helical" evidence="1">
    <location>
        <begin position="21"/>
        <end position="41"/>
    </location>
</feature>
<keyword evidence="1" id="KW-1133">Transmembrane helix</keyword>
<protein>
    <submittedName>
        <fullName evidence="3">2TM domain-containing protein</fullName>
    </submittedName>
</protein>
<feature type="domain" description="2TM" evidence="2">
    <location>
        <begin position="15"/>
        <end position="92"/>
    </location>
</feature>
<dbReference type="KEGG" id="hws:RNZ46_11015"/>
<name>A0AA97HQB2_9FLAO</name>
<dbReference type="AlphaFoldDB" id="A0AA97HQB2"/>
<dbReference type="Pfam" id="PF13239">
    <property type="entry name" value="2TM"/>
    <property type="match status" value="1"/>
</dbReference>
<dbReference type="InterPro" id="IPR025698">
    <property type="entry name" value="2TM_dom"/>
</dbReference>
<sequence>MERLPDLETKKKAIRARKRIEAIKGFYQHLLAYCLFTPFIIFINYKTYWDYKWFWFSVIGWGIGLAIHAFVVFVQKGIFVSQWEERKIKEIMRKEENHWD</sequence>
<feature type="transmembrane region" description="Helical" evidence="1">
    <location>
        <begin position="53"/>
        <end position="74"/>
    </location>
</feature>
<evidence type="ECO:0000313" key="4">
    <source>
        <dbReference type="Proteomes" id="UP001302486"/>
    </source>
</evidence>
<evidence type="ECO:0000259" key="2">
    <source>
        <dbReference type="Pfam" id="PF13239"/>
    </source>
</evidence>
<dbReference type="Proteomes" id="UP001302486">
    <property type="component" value="Chromosome"/>
</dbReference>
<keyword evidence="1" id="KW-0472">Membrane</keyword>
<organism evidence="3 4">
    <name type="scientific">Hwangdonia lutea</name>
    <dbReference type="NCBI Taxonomy" id="3075823"/>
    <lineage>
        <taxon>Bacteria</taxon>
        <taxon>Pseudomonadati</taxon>
        <taxon>Bacteroidota</taxon>
        <taxon>Flavobacteriia</taxon>
        <taxon>Flavobacteriales</taxon>
        <taxon>Flavobacteriaceae</taxon>
        <taxon>Hwangdonia</taxon>
    </lineage>
</organism>
<gene>
    <name evidence="3" type="ORF">RNZ46_11015</name>
</gene>
<accession>A0AA97HQB2</accession>
<dbReference type="EMBL" id="CP136521">
    <property type="protein sequence ID" value="WOD42523.1"/>
    <property type="molecule type" value="Genomic_DNA"/>
</dbReference>
<evidence type="ECO:0000313" key="3">
    <source>
        <dbReference type="EMBL" id="WOD42523.1"/>
    </source>
</evidence>
<keyword evidence="4" id="KW-1185">Reference proteome</keyword>
<evidence type="ECO:0000256" key="1">
    <source>
        <dbReference type="SAM" id="Phobius"/>
    </source>
</evidence>